<proteinExistence type="predicted"/>
<dbReference type="Pfam" id="PF00528">
    <property type="entry name" value="BPD_transp_1"/>
    <property type="match status" value="1"/>
</dbReference>
<evidence type="ECO:0000256" key="7">
    <source>
        <dbReference type="ARBA" id="ARBA00023136"/>
    </source>
</evidence>
<keyword evidence="5 9" id="KW-1133">Transmembrane helix</keyword>
<evidence type="ECO:0000256" key="5">
    <source>
        <dbReference type="ARBA" id="ARBA00022989"/>
    </source>
</evidence>
<sequence>MIRRMSLFSITYIWFLVLIILPVAGIVAGALQHGVSSFAKELTAPEALFSLKLTAEITLCTVVINTIFGVLVALQIARKGVGWKVFNVIVDLPFAVSPVIAGLALVVTYGPNTFIGGMLQHANIKFIFAMPGMVAATLFVTFPFVIRELVPHLMQTGIGEEEAAFTLGAGPWVTFWKVTFPEIKWSLMYGVMLTISRSLGEFGAVLVVSGSVIMVTQSATLYVYQATADNEMGAAYAVSLILAAGSFLTLILLQLTKRKQGSDSR</sequence>
<dbReference type="Proteomes" id="UP001164761">
    <property type="component" value="Chromosome"/>
</dbReference>
<keyword evidence="3" id="KW-0813">Transport</keyword>
<feature type="transmembrane region" description="Helical" evidence="9">
    <location>
        <begin position="53"/>
        <end position="74"/>
    </location>
</feature>
<feature type="transmembrane region" description="Helical" evidence="9">
    <location>
        <begin position="126"/>
        <end position="146"/>
    </location>
</feature>
<dbReference type="InterPro" id="IPR005667">
    <property type="entry name" value="Sulph_transpt2"/>
</dbReference>
<feature type="transmembrane region" description="Helical" evidence="9">
    <location>
        <begin position="236"/>
        <end position="255"/>
    </location>
</feature>
<feature type="transmembrane region" description="Helical" evidence="9">
    <location>
        <begin position="86"/>
        <end position="106"/>
    </location>
</feature>
<dbReference type="PANTHER" id="PTHR30406">
    <property type="entry name" value="SULFATE TRANSPORT SYSTEM PERMEASE PROTEIN"/>
    <property type="match status" value="1"/>
</dbReference>
<keyword evidence="6" id="KW-0764">Sulfate transport</keyword>
<feature type="transmembrane region" description="Helical" evidence="9">
    <location>
        <begin position="202"/>
        <end position="224"/>
    </location>
</feature>
<comment type="function">
    <text evidence="8">Part of the ABC transporter complex CysAWTP (TC 3.A.1.6.1) involved in sulfate/thiosulfate import. Probably responsible for the translocation of the substrate across the membrane.</text>
</comment>
<organism evidence="11 12">
    <name type="scientific">Alicyclobacillus fastidiosus</name>
    <dbReference type="NCBI Taxonomy" id="392011"/>
    <lineage>
        <taxon>Bacteria</taxon>
        <taxon>Bacillati</taxon>
        <taxon>Bacillota</taxon>
        <taxon>Bacilli</taxon>
        <taxon>Bacillales</taxon>
        <taxon>Alicyclobacillaceae</taxon>
        <taxon>Alicyclobacillus</taxon>
    </lineage>
</organism>
<keyword evidence="7 9" id="KW-0472">Membrane</keyword>
<comment type="subunit">
    <text evidence="2">The complex is composed of two ATP-binding proteins (CysA), two transmembrane proteins (CysT and CysW) and a solute-binding protein (CysP).</text>
</comment>
<evidence type="ECO:0000256" key="4">
    <source>
        <dbReference type="ARBA" id="ARBA00022692"/>
    </source>
</evidence>
<feature type="transmembrane region" description="Helical" evidence="9">
    <location>
        <begin position="12"/>
        <end position="33"/>
    </location>
</feature>
<dbReference type="NCBIfam" id="TIGR00969">
    <property type="entry name" value="3a0106s02"/>
    <property type="match status" value="1"/>
</dbReference>
<dbReference type="RefSeq" id="WP_268007284.1">
    <property type="nucleotide sequence ID" value="NZ_BSUT01000001.1"/>
</dbReference>
<dbReference type="CDD" id="cd06261">
    <property type="entry name" value="TM_PBP2"/>
    <property type="match status" value="1"/>
</dbReference>
<evidence type="ECO:0000256" key="6">
    <source>
        <dbReference type="ARBA" id="ARBA00023032"/>
    </source>
</evidence>
<evidence type="ECO:0000313" key="12">
    <source>
        <dbReference type="Proteomes" id="UP001164761"/>
    </source>
</evidence>
<dbReference type="InterPro" id="IPR035906">
    <property type="entry name" value="MetI-like_sf"/>
</dbReference>
<gene>
    <name evidence="11" type="ORF">NZD89_08465</name>
</gene>
<reference evidence="11" key="1">
    <citation type="submission" date="2022-08" db="EMBL/GenBank/DDBJ databases">
        <title>Alicyclobacillus fastidiosus DSM 17978, complete genome.</title>
        <authorList>
            <person name="Wang Q."/>
            <person name="Cai R."/>
            <person name="Wang Z."/>
        </authorList>
    </citation>
    <scope>NUCLEOTIDE SEQUENCE</scope>
    <source>
        <strain evidence="11">DSM 17978</strain>
    </source>
</reference>
<evidence type="ECO:0000256" key="2">
    <source>
        <dbReference type="ARBA" id="ARBA00011779"/>
    </source>
</evidence>
<name>A0ABY6ZKS8_9BACL</name>
<evidence type="ECO:0000313" key="11">
    <source>
        <dbReference type="EMBL" id="WAH43405.1"/>
    </source>
</evidence>
<evidence type="ECO:0000256" key="3">
    <source>
        <dbReference type="ARBA" id="ARBA00022448"/>
    </source>
</evidence>
<evidence type="ECO:0000256" key="1">
    <source>
        <dbReference type="ARBA" id="ARBA00004141"/>
    </source>
</evidence>
<keyword evidence="4 9" id="KW-0812">Transmembrane</keyword>
<accession>A0ABY6ZKS8</accession>
<dbReference type="Gene3D" id="1.10.3720.10">
    <property type="entry name" value="MetI-like"/>
    <property type="match status" value="1"/>
</dbReference>
<evidence type="ECO:0000256" key="8">
    <source>
        <dbReference type="ARBA" id="ARBA00025323"/>
    </source>
</evidence>
<evidence type="ECO:0000256" key="9">
    <source>
        <dbReference type="SAM" id="Phobius"/>
    </source>
</evidence>
<comment type="subcellular location">
    <subcellularLocation>
        <location evidence="1">Membrane</location>
        <topology evidence="1">Multi-pass membrane protein</topology>
    </subcellularLocation>
</comment>
<dbReference type="PROSITE" id="PS50928">
    <property type="entry name" value="ABC_TM1"/>
    <property type="match status" value="1"/>
</dbReference>
<protein>
    <submittedName>
        <fullName evidence="11">Sulfate ABC transporter permease subunit</fullName>
    </submittedName>
</protein>
<feature type="domain" description="ABC transmembrane type-1" evidence="10">
    <location>
        <begin position="51"/>
        <end position="253"/>
    </location>
</feature>
<dbReference type="InterPro" id="IPR000515">
    <property type="entry name" value="MetI-like"/>
</dbReference>
<evidence type="ECO:0000259" key="10">
    <source>
        <dbReference type="PROSITE" id="PS50928"/>
    </source>
</evidence>
<dbReference type="PANTHER" id="PTHR30406:SF1">
    <property type="entry name" value="SULFATE TRANSPORT SYSTEM PERMEASE PROTEIN CYSW"/>
    <property type="match status" value="1"/>
</dbReference>
<keyword evidence="12" id="KW-1185">Reference proteome</keyword>
<dbReference type="SUPFAM" id="SSF161098">
    <property type="entry name" value="MetI-like"/>
    <property type="match status" value="1"/>
</dbReference>
<dbReference type="EMBL" id="CP104067">
    <property type="protein sequence ID" value="WAH43405.1"/>
    <property type="molecule type" value="Genomic_DNA"/>
</dbReference>